<dbReference type="EMBL" id="CM029040">
    <property type="protein sequence ID" value="KAG2637562.1"/>
    <property type="molecule type" value="Genomic_DNA"/>
</dbReference>
<dbReference type="AlphaFoldDB" id="A0A8T0VMX4"/>
<evidence type="ECO:0000313" key="1">
    <source>
        <dbReference type="EMBL" id="KAG2637562.1"/>
    </source>
</evidence>
<proteinExistence type="predicted"/>
<dbReference type="PANTHER" id="PTHR34709:SF72">
    <property type="entry name" value="OS07G0130000 PROTEIN"/>
    <property type="match status" value="1"/>
</dbReference>
<accession>A0A8T0VMX4</accession>
<keyword evidence="2" id="KW-1185">Reference proteome</keyword>
<dbReference type="Proteomes" id="UP000823388">
    <property type="component" value="Chromosome 2N"/>
</dbReference>
<comment type="caution">
    <text evidence="1">The sequence shown here is derived from an EMBL/GenBank/DDBJ whole genome shotgun (WGS) entry which is preliminary data.</text>
</comment>
<dbReference type="PANTHER" id="PTHR34709">
    <property type="entry name" value="OS10G0396666 PROTEIN"/>
    <property type="match status" value="1"/>
</dbReference>
<dbReference type="InterPro" id="IPR055312">
    <property type="entry name" value="FBL15-like"/>
</dbReference>
<gene>
    <name evidence="1" type="ORF">PVAP13_2NG540100</name>
</gene>
<name>A0A8T0VMX4_PANVG</name>
<organism evidence="1 2">
    <name type="scientific">Panicum virgatum</name>
    <name type="common">Blackwell switchgrass</name>
    <dbReference type="NCBI Taxonomy" id="38727"/>
    <lineage>
        <taxon>Eukaryota</taxon>
        <taxon>Viridiplantae</taxon>
        <taxon>Streptophyta</taxon>
        <taxon>Embryophyta</taxon>
        <taxon>Tracheophyta</taxon>
        <taxon>Spermatophyta</taxon>
        <taxon>Magnoliopsida</taxon>
        <taxon>Liliopsida</taxon>
        <taxon>Poales</taxon>
        <taxon>Poaceae</taxon>
        <taxon>PACMAD clade</taxon>
        <taxon>Panicoideae</taxon>
        <taxon>Panicodae</taxon>
        <taxon>Paniceae</taxon>
        <taxon>Panicinae</taxon>
        <taxon>Panicum</taxon>
        <taxon>Panicum sect. Hiantes</taxon>
    </lineage>
</organism>
<evidence type="ECO:0000313" key="2">
    <source>
        <dbReference type="Proteomes" id="UP000823388"/>
    </source>
</evidence>
<sequence>MQFASLRVAGELRLSLRHDWGQVVLPPCKRVTAITLSAKGYTLLFPPHPGWPHPASGTFAALASLRIKGARVDGRELGDVLDSRCPRLKELFLKRVVLVRRRDLPTVLSIRFDSLERLEMDDMLDVKSDASLQVIAPKLKVFSSSPRIFSDADIVAPKLLEVC</sequence>
<protein>
    <submittedName>
        <fullName evidence="1">Uncharacterized protein</fullName>
    </submittedName>
</protein>
<reference evidence="1" key="1">
    <citation type="submission" date="2020-05" db="EMBL/GenBank/DDBJ databases">
        <title>WGS assembly of Panicum virgatum.</title>
        <authorList>
            <person name="Lovell J.T."/>
            <person name="Jenkins J."/>
            <person name="Shu S."/>
            <person name="Juenger T.E."/>
            <person name="Schmutz J."/>
        </authorList>
    </citation>
    <scope>NUCLEOTIDE SEQUENCE</scope>
    <source>
        <strain evidence="1">AP13</strain>
    </source>
</reference>